<feature type="domain" description="MYND-type" evidence="5">
    <location>
        <begin position="17"/>
        <end position="58"/>
    </location>
</feature>
<protein>
    <submittedName>
        <fullName evidence="6">Zinc finger mynd domain-containing protein 17</fullName>
    </submittedName>
</protein>
<dbReference type="GO" id="GO:0008270">
    <property type="term" value="F:zinc ion binding"/>
    <property type="evidence" value="ECO:0007669"/>
    <property type="project" value="UniProtKB-KW"/>
</dbReference>
<dbReference type="Pfam" id="PF20179">
    <property type="entry name" value="MSS51_C"/>
    <property type="match status" value="1"/>
</dbReference>
<dbReference type="AlphaFoldDB" id="V2X4R6"/>
<dbReference type="PANTHER" id="PTHR28069">
    <property type="entry name" value="GH20023P"/>
    <property type="match status" value="1"/>
</dbReference>
<dbReference type="PROSITE" id="PS51257">
    <property type="entry name" value="PROKAR_LIPOPROTEIN"/>
    <property type="match status" value="1"/>
</dbReference>
<dbReference type="SUPFAM" id="SSF144232">
    <property type="entry name" value="HIT/MYND zinc finger-like"/>
    <property type="match status" value="1"/>
</dbReference>
<comment type="caution">
    <text evidence="6">The sequence shown here is derived from an EMBL/GenBank/DDBJ whole genome shotgun (WGS) entry which is preliminary data.</text>
</comment>
<dbReference type="Proteomes" id="UP000017559">
    <property type="component" value="Unassembled WGS sequence"/>
</dbReference>
<reference evidence="6 7" key="1">
    <citation type="journal article" date="2014" name="BMC Genomics">
        <title>Genome and secretome analysis of the hemibiotrophic fungal pathogen, Moniliophthora roreri, which causes frosty pod rot disease of cacao: mechanisms of the biotrophic and necrotrophic phases.</title>
        <authorList>
            <person name="Meinhardt L.W."/>
            <person name="Costa G.G.L."/>
            <person name="Thomazella D.P.T."/>
            <person name="Teixeira P.J.P.L."/>
            <person name="Carazzolle M.F."/>
            <person name="Schuster S.C."/>
            <person name="Carlson J.E."/>
            <person name="Guiltinan M.J."/>
            <person name="Mieczkowski P."/>
            <person name="Farmer A."/>
            <person name="Ramaraj T."/>
            <person name="Crozier J."/>
            <person name="Davis R.E."/>
            <person name="Shao J."/>
            <person name="Melnick R.L."/>
            <person name="Pereira G.A.G."/>
            <person name="Bailey B.A."/>
        </authorList>
    </citation>
    <scope>NUCLEOTIDE SEQUENCE [LARGE SCALE GENOMIC DNA]</scope>
    <source>
        <strain evidence="6 7">MCA 2997</strain>
    </source>
</reference>
<dbReference type="OrthoDB" id="432970at2759"/>
<name>V2X4R6_MONRO</name>
<dbReference type="Gene3D" id="6.10.140.2220">
    <property type="match status" value="1"/>
</dbReference>
<evidence type="ECO:0000256" key="3">
    <source>
        <dbReference type="ARBA" id="ARBA00022833"/>
    </source>
</evidence>
<proteinExistence type="predicted"/>
<dbReference type="HOGENOM" id="CLU_045558_0_0_1"/>
<keyword evidence="3" id="KW-0862">Zinc</keyword>
<sequence>MPGTRIPPLTANILQACNHCFKDENVDHKLAKCSQCKAVAYCGSVCQKADWKHHKAICKAIVAVEKDQGFKAILLFFLSDKASSDINNMNRIAQGTGGNEYNLVRTIMKRDLTIPERNLMGQQPRCMGCARTERIIRMENSSTETTLKPCQDCRTSFYCSDAHWEVVRDIHTTQPCEDGHDGLTQCQLNREIRADILFVNIMADAHVESGLGVAEFQWAPERTKSSWQPLESGSKNWEAEFGDDLKKGFGGAAATPMTFMPFLRASTEGLSFPMTILYGLQKLKSGVEWTTKRTLTVHVLGALHKEVGMAQLFEEILHRLPQVQDLKIVLIDPELAKVMQAFDSSPVPMETCPNCKQKRRTRVHEHHAATYHEYVKKQGSKYNRPDIAIAFNSGIHESASSWQETVELLVQKSVPFIFTSYNREEAEADAKLLKAAGAALHPNLGPMKNPWGSMRLIQEPNRVHGFYSTNGWLAGGFMGEMTL</sequence>
<dbReference type="InterPro" id="IPR046824">
    <property type="entry name" value="Mss51-like_C"/>
</dbReference>
<organism evidence="6 7">
    <name type="scientific">Moniliophthora roreri (strain MCA 2997)</name>
    <name type="common">Cocoa frosty pod rot fungus</name>
    <name type="synonym">Crinipellis roreri</name>
    <dbReference type="NCBI Taxonomy" id="1381753"/>
    <lineage>
        <taxon>Eukaryota</taxon>
        <taxon>Fungi</taxon>
        <taxon>Dikarya</taxon>
        <taxon>Basidiomycota</taxon>
        <taxon>Agaricomycotina</taxon>
        <taxon>Agaricomycetes</taxon>
        <taxon>Agaricomycetidae</taxon>
        <taxon>Agaricales</taxon>
        <taxon>Marasmiineae</taxon>
        <taxon>Marasmiaceae</taxon>
        <taxon>Moniliophthora</taxon>
    </lineage>
</organism>
<gene>
    <name evidence="6" type="ORF">Moror_17085</name>
</gene>
<evidence type="ECO:0000259" key="5">
    <source>
        <dbReference type="PROSITE" id="PS50865"/>
    </source>
</evidence>
<dbReference type="InterPro" id="IPR002893">
    <property type="entry name" value="Znf_MYND"/>
</dbReference>
<dbReference type="EMBL" id="AWSO01000618">
    <property type="protein sequence ID" value="ESK88807.1"/>
    <property type="molecule type" value="Genomic_DNA"/>
</dbReference>
<dbReference type="PANTHER" id="PTHR28069:SF2">
    <property type="entry name" value="GH20023P"/>
    <property type="match status" value="1"/>
</dbReference>
<accession>V2X4R6</accession>
<evidence type="ECO:0000313" key="6">
    <source>
        <dbReference type="EMBL" id="ESK88807.1"/>
    </source>
</evidence>
<dbReference type="KEGG" id="mrr:Moror_17085"/>
<dbReference type="PROSITE" id="PS50865">
    <property type="entry name" value="ZF_MYND_2"/>
    <property type="match status" value="1"/>
</dbReference>
<dbReference type="Pfam" id="PF01753">
    <property type="entry name" value="zf-MYND"/>
    <property type="match status" value="1"/>
</dbReference>
<evidence type="ECO:0000256" key="2">
    <source>
        <dbReference type="ARBA" id="ARBA00022771"/>
    </source>
</evidence>
<keyword evidence="2 4" id="KW-0863">Zinc-finger</keyword>
<evidence type="ECO:0000256" key="4">
    <source>
        <dbReference type="PROSITE-ProRule" id="PRU00134"/>
    </source>
</evidence>
<evidence type="ECO:0000313" key="7">
    <source>
        <dbReference type="Proteomes" id="UP000017559"/>
    </source>
</evidence>
<keyword evidence="7" id="KW-1185">Reference proteome</keyword>
<dbReference type="PROSITE" id="PS01360">
    <property type="entry name" value="ZF_MYND_1"/>
    <property type="match status" value="1"/>
</dbReference>
<keyword evidence="1" id="KW-0479">Metal-binding</keyword>
<evidence type="ECO:0000256" key="1">
    <source>
        <dbReference type="ARBA" id="ARBA00022723"/>
    </source>
</evidence>